<evidence type="ECO:0008006" key="2">
    <source>
        <dbReference type="Google" id="ProtNLM"/>
    </source>
</evidence>
<name>K2FEB8_9BACT</name>
<dbReference type="EMBL" id="AMFJ01000156">
    <property type="protein sequence ID" value="EKE29521.1"/>
    <property type="molecule type" value="Genomic_DNA"/>
</dbReference>
<proteinExistence type="predicted"/>
<sequence length="258" mass="31808">MNMPTSEIWIKNSRWQRLKAWMKNEQNSDIAIVYCHWFSWDSSNFTRSFAEHFWEKYLTCRFDFSGQWQSDWDFFDSSIDNELDDLKAVIDYLKANHSFKRLILQWHSFGVAISTIYWWKNHLDGFISLSWEWDLKEAINLEFNESQLSDFKEKWYAYYENWSKDWEMDKLWIQFLENMEKYSASEFIADIPCPGLFIHWTDDDVIPSEQTNNAFLKYIWNKDLHIIPWADHSYWFYSWNDRTWEIIKIIEEWIEAFN</sequence>
<dbReference type="InterPro" id="IPR029058">
    <property type="entry name" value="AB_hydrolase_fold"/>
</dbReference>
<accession>K2FEB8</accession>
<evidence type="ECO:0000313" key="1">
    <source>
        <dbReference type="EMBL" id="EKE29521.1"/>
    </source>
</evidence>
<gene>
    <name evidence="1" type="ORF">ACD_2C00156G0011</name>
</gene>
<organism evidence="1">
    <name type="scientific">uncultured bacterium</name>
    <name type="common">gcode 4</name>
    <dbReference type="NCBI Taxonomy" id="1234023"/>
    <lineage>
        <taxon>Bacteria</taxon>
        <taxon>environmental samples</taxon>
    </lineage>
</organism>
<dbReference type="SUPFAM" id="SSF53474">
    <property type="entry name" value="alpha/beta-Hydrolases"/>
    <property type="match status" value="1"/>
</dbReference>
<dbReference type="AlphaFoldDB" id="K2FEB8"/>
<dbReference type="Gene3D" id="3.40.50.1820">
    <property type="entry name" value="alpha/beta hydrolase"/>
    <property type="match status" value="1"/>
</dbReference>
<protein>
    <recommendedName>
        <fullName evidence="2">Alpha/beta hydrolase</fullName>
    </recommendedName>
</protein>
<comment type="caution">
    <text evidence="1">The sequence shown here is derived from an EMBL/GenBank/DDBJ whole genome shotgun (WGS) entry which is preliminary data.</text>
</comment>
<reference evidence="1" key="1">
    <citation type="journal article" date="2012" name="Science">
        <title>Fermentation, hydrogen, and sulfur metabolism in multiple uncultivated bacterial phyla.</title>
        <authorList>
            <person name="Wrighton K.C."/>
            <person name="Thomas B.C."/>
            <person name="Sharon I."/>
            <person name="Miller C.S."/>
            <person name="Castelle C.J."/>
            <person name="VerBerkmoes N.C."/>
            <person name="Wilkins M.J."/>
            <person name="Hettich R.L."/>
            <person name="Lipton M.S."/>
            <person name="Williams K.H."/>
            <person name="Long P.E."/>
            <person name="Banfield J.F."/>
        </authorList>
    </citation>
    <scope>NUCLEOTIDE SEQUENCE [LARGE SCALE GENOMIC DNA]</scope>
</reference>